<dbReference type="InterPro" id="IPR037227">
    <property type="entry name" value="EndoU-like"/>
</dbReference>
<organism evidence="13 14">
    <name type="scientific">Riccia fluitans</name>
    <dbReference type="NCBI Taxonomy" id="41844"/>
    <lineage>
        <taxon>Eukaryota</taxon>
        <taxon>Viridiplantae</taxon>
        <taxon>Streptophyta</taxon>
        <taxon>Embryophyta</taxon>
        <taxon>Marchantiophyta</taxon>
        <taxon>Marchantiopsida</taxon>
        <taxon>Marchantiidae</taxon>
        <taxon>Marchantiales</taxon>
        <taxon>Ricciaceae</taxon>
        <taxon>Riccia</taxon>
    </lineage>
</organism>
<keyword evidence="11" id="KW-0175">Coiled coil</keyword>
<comment type="cofactor">
    <cofactor evidence="1">
        <name>Mn(2+)</name>
        <dbReference type="ChEBI" id="CHEBI:29035"/>
    </cofactor>
</comment>
<dbReference type="GO" id="GO:0016829">
    <property type="term" value="F:lyase activity"/>
    <property type="evidence" value="ECO:0007669"/>
    <property type="project" value="UniProtKB-KW"/>
</dbReference>
<proteinExistence type="inferred from homology"/>
<keyword evidence="10" id="KW-0456">Lyase</keyword>
<evidence type="ECO:0000256" key="1">
    <source>
        <dbReference type="ARBA" id="ARBA00001936"/>
    </source>
</evidence>
<keyword evidence="9" id="KW-0464">Manganese</keyword>
<keyword evidence="6" id="KW-0255">Endonuclease</keyword>
<keyword evidence="14" id="KW-1185">Reference proteome</keyword>
<evidence type="ECO:0000256" key="6">
    <source>
        <dbReference type="ARBA" id="ARBA00022759"/>
    </source>
</evidence>
<dbReference type="CDD" id="cd21159">
    <property type="entry name" value="XendoU"/>
    <property type="match status" value="1"/>
</dbReference>
<accession>A0ABD1XS16</accession>
<sequence length="365" mass="42148">MRAGLVGQTHQQHGVLIPPLIPRNTRQEEKEPKFSMRGMFSALKKTVKAKMHGILQELTDDLRQQFKRPASEQHYAEAVSSDVDTDPRQEELQDVIAACGRLWNLDINRLTPGRDYEIDCGEGKKMYQKEDMIENALFRHLDPSVLHRPTYARFIALLDNYYANMNETERRTRQEEQEEIAFIEEISRTAPIQYLQKYLSAKGVFRGGDEQFKNTLHNLWFRMIGRSGTHDSSSAFEHVFVGEIKRGSDNSEEVSGLHNWIQLYLEEAKGALDYQGFILPRRRGSQLPDSQTQLLTLQFKWNNYLKPLSSTLIGVSPEFEFALYTLCFYCGREDNHVQLGPYYVNIKVYRLGRDGIGSAFPIAEE</sequence>
<dbReference type="GO" id="GO:0046872">
    <property type="term" value="F:metal ion binding"/>
    <property type="evidence" value="ECO:0007669"/>
    <property type="project" value="UniProtKB-KW"/>
</dbReference>
<evidence type="ECO:0000256" key="10">
    <source>
        <dbReference type="ARBA" id="ARBA00023239"/>
    </source>
</evidence>
<evidence type="ECO:0000256" key="11">
    <source>
        <dbReference type="SAM" id="Coils"/>
    </source>
</evidence>
<evidence type="ECO:0000256" key="8">
    <source>
        <dbReference type="ARBA" id="ARBA00022884"/>
    </source>
</evidence>
<keyword evidence="5" id="KW-0479">Metal-binding</keyword>
<evidence type="ECO:0000256" key="4">
    <source>
        <dbReference type="ARBA" id="ARBA00022722"/>
    </source>
</evidence>
<dbReference type="EMBL" id="JBHFFA010000008">
    <property type="protein sequence ID" value="KAL2610691.1"/>
    <property type="molecule type" value="Genomic_DNA"/>
</dbReference>
<evidence type="ECO:0000256" key="3">
    <source>
        <dbReference type="ARBA" id="ARBA00011245"/>
    </source>
</evidence>
<dbReference type="GO" id="GO:0004540">
    <property type="term" value="F:RNA nuclease activity"/>
    <property type="evidence" value="ECO:0007669"/>
    <property type="project" value="UniProtKB-ARBA"/>
</dbReference>
<gene>
    <name evidence="13" type="ORF">R1flu_029264</name>
</gene>
<name>A0ABD1XS16_9MARC</name>
<evidence type="ECO:0000313" key="13">
    <source>
        <dbReference type="EMBL" id="KAL2610691.1"/>
    </source>
</evidence>
<dbReference type="PANTHER" id="PTHR12439:SF11">
    <property type="entry name" value="URIDYLATE-SPECIFIC ENDORIBONUCLEASE"/>
    <property type="match status" value="1"/>
</dbReference>
<evidence type="ECO:0000256" key="5">
    <source>
        <dbReference type="ARBA" id="ARBA00022723"/>
    </source>
</evidence>
<protein>
    <recommendedName>
        <fullName evidence="12">EndoU domain-containing protein</fullName>
    </recommendedName>
</protein>
<keyword evidence="7" id="KW-0378">Hydrolase</keyword>
<dbReference type="PANTHER" id="PTHR12439">
    <property type="entry name" value="PLACENTAL PROTEIN 11-RELATED"/>
    <property type="match status" value="1"/>
</dbReference>
<comment type="caution">
    <text evidence="13">The sequence shown here is derived from an EMBL/GenBank/DDBJ whole genome shotgun (WGS) entry which is preliminary data.</text>
</comment>
<dbReference type="SUPFAM" id="SSF142877">
    <property type="entry name" value="EndoU-like"/>
    <property type="match status" value="1"/>
</dbReference>
<dbReference type="GO" id="GO:0016787">
    <property type="term" value="F:hydrolase activity"/>
    <property type="evidence" value="ECO:0007669"/>
    <property type="project" value="UniProtKB-KW"/>
</dbReference>
<evidence type="ECO:0000256" key="2">
    <source>
        <dbReference type="ARBA" id="ARBA00010168"/>
    </source>
</evidence>
<dbReference type="InterPro" id="IPR039787">
    <property type="entry name" value="ENDOU"/>
</dbReference>
<keyword evidence="4" id="KW-0540">Nuclease</keyword>
<comment type="subunit">
    <text evidence="3">Monomer.</text>
</comment>
<comment type="similarity">
    <text evidence="2">Belongs to the ENDOU family.</text>
</comment>
<reference evidence="13 14" key="1">
    <citation type="submission" date="2024-09" db="EMBL/GenBank/DDBJ databases">
        <title>Chromosome-scale assembly of Riccia fluitans.</title>
        <authorList>
            <person name="Paukszto L."/>
            <person name="Sawicki J."/>
            <person name="Karawczyk K."/>
            <person name="Piernik-Szablinska J."/>
            <person name="Szczecinska M."/>
            <person name="Mazdziarz M."/>
        </authorList>
    </citation>
    <scope>NUCLEOTIDE SEQUENCE [LARGE SCALE GENOMIC DNA]</scope>
    <source>
        <strain evidence="13">Rf_01</strain>
        <tissue evidence="13">Aerial parts of the thallus</tissue>
    </source>
</reference>
<dbReference type="InterPro" id="IPR018998">
    <property type="entry name" value="EndoU_C"/>
</dbReference>
<dbReference type="Pfam" id="PF09412">
    <property type="entry name" value="XendoU"/>
    <property type="match status" value="1"/>
</dbReference>
<dbReference type="Proteomes" id="UP001605036">
    <property type="component" value="Unassembled WGS sequence"/>
</dbReference>
<evidence type="ECO:0000256" key="7">
    <source>
        <dbReference type="ARBA" id="ARBA00022801"/>
    </source>
</evidence>
<dbReference type="AlphaFoldDB" id="A0ABD1XS16"/>
<feature type="coiled-coil region" evidence="11">
    <location>
        <begin position="158"/>
        <end position="186"/>
    </location>
</feature>
<dbReference type="PROSITE" id="PS51959">
    <property type="entry name" value="ENDOU"/>
    <property type="match status" value="1"/>
</dbReference>
<evidence type="ECO:0000313" key="14">
    <source>
        <dbReference type="Proteomes" id="UP001605036"/>
    </source>
</evidence>
<evidence type="ECO:0000259" key="12">
    <source>
        <dbReference type="PROSITE" id="PS51959"/>
    </source>
</evidence>
<keyword evidence="8" id="KW-0694">RNA-binding</keyword>
<evidence type="ECO:0000256" key="9">
    <source>
        <dbReference type="ARBA" id="ARBA00023211"/>
    </source>
</evidence>
<feature type="domain" description="EndoU" evidence="12">
    <location>
        <begin position="91"/>
        <end position="365"/>
    </location>
</feature>
<dbReference type="GO" id="GO:0004519">
    <property type="term" value="F:endonuclease activity"/>
    <property type="evidence" value="ECO:0007669"/>
    <property type="project" value="UniProtKB-KW"/>
</dbReference>
<dbReference type="GO" id="GO:0003723">
    <property type="term" value="F:RNA binding"/>
    <property type="evidence" value="ECO:0007669"/>
    <property type="project" value="UniProtKB-KW"/>
</dbReference>